<comment type="cofactor">
    <cofactor evidence="1">
        <name>[4Fe-4S] cluster</name>
        <dbReference type="ChEBI" id="CHEBI:49883"/>
    </cofactor>
</comment>
<evidence type="ECO:0000259" key="7">
    <source>
        <dbReference type="PROSITE" id="PS51918"/>
    </source>
</evidence>
<gene>
    <name evidence="8" type="ORF">D9Q81_06090</name>
</gene>
<comment type="caution">
    <text evidence="8">The sequence shown here is derived from an EMBL/GenBank/DDBJ whole genome shotgun (WGS) entry which is preliminary data.</text>
</comment>
<dbReference type="Gene3D" id="3.80.30.20">
    <property type="entry name" value="tm_1862 like domain"/>
    <property type="match status" value="1"/>
</dbReference>
<dbReference type="InterPro" id="IPR023404">
    <property type="entry name" value="rSAM_horseshoe"/>
</dbReference>
<keyword evidence="5" id="KW-0411">Iron-sulfur</keyword>
<keyword evidence="4" id="KW-0408">Iron</keyword>
<evidence type="ECO:0000256" key="3">
    <source>
        <dbReference type="ARBA" id="ARBA00022723"/>
    </source>
</evidence>
<dbReference type="PROSITE" id="PS51379">
    <property type="entry name" value="4FE4S_FER_2"/>
    <property type="match status" value="1"/>
</dbReference>
<dbReference type="Pfam" id="PF04055">
    <property type="entry name" value="Radical_SAM"/>
    <property type="match status" value="1"/>
</dbReference>
<sequence length="501" mass="55958">MFLILDALAAGEGRRLSSLDVIGAGPRLLAGILERFNLEYEILRIEDFIRIGRKFKGVALVSAMTMDEPAVSRASKLIEGVKILGGPITSDLSSVKRLGFDLGVWGEGEISLESLLIRGLSDGIIPDIGGIPNIILPNGRTEFRYLSREEFMKFEPSTRAIKYYRTVPHYRSSRVYVEVQRSCSNFYRPRLIASPDICRGCQSLCSEICPQNIPPGCGYCSIPSLYGPPKSRSEESILREIEELAIAGVRRFVLSGADFLEYGRDLISTPLTNPRDPGPNLDAIDSLLSKVKGLAERYSFFFEIENVKPCLVNEEVAYTLSKYLKGTPIHIGVETGDPDHARLIGRPCSPEDSLRAIKILKKYGLRPYAYFIHSLPGQSERVAKKTLEMMRAVYDAGAEKITIYRFKPLPGTAFQDFEVKVDRNSRMISDLAIDLNRRRKEELLGKIMEVIVAPKTGRYCYAYPINGGPVVRLNRGLRAGSVVKVRIKRVISDRMVEGIVI</sequence>
<dbReference type="SFLD" id="SFLDS00029">
    <property type="entry name" value="Radical_SAM"/>
    <property type="match status" value="1"/>
</dbReference>
<dbReference type="InterPro" id="IPR007197">
    <property type="entry name" value="rSAM"/>
</dbReference>
<evidence type="ECO:0000256" key="5">
    <source>
        <dbReference type="ARBA" id="ARBA00023014"/>
    </source>
</evidence>
<dbReference type="AlphaFoldDB" id="A0A3R9QQJ9"/>
<dbReference type="GO" id="GO:0046872">
    <property type="term" value="F:metal ion binding"/>
    <property type="evidence" value="ECO:0007669"/>
    <property type="project" value="UniProtKB-KW"/>
</dbReference>
<proteinExistence type="predicted"/>
<dbReference type="InterPro" id="IPR051198">
    <property type="entry name" value="BchE-like"/>
</dbReference>
<dbReference type="RefSeq" id="WP_125741981.1">
    <property type="nucleotide sequence ID" value="NZ_RCOR01000030.1"/>
</dbReference>
<dbReference type="InterPro" id="IPR058240">
    <property type="entry name" value="rSAM_sf"/>
</dbReference>
<accession>A0A3R9QQJ9</accession>
<name>A0A3R9QQJ9_9CREN</name>
<evidence type="ECO:0000313" key="8">
    <source>
        <dbReference type="EMBL" id="RSN68423.1"/>
    </source>
</evidence>
<feature type="domain" description="Radical SAM core" evidence="7">
    <location>
        <begin position="187"/>
        <end position="446"/>
    </location>
</feature>
<evidence type="ECO:0000259" key="6">
    <source>
        <dbReference type="PROSITE" id="PS51379"/>
    </source>
</evidence>
<dbReference type="SFLD" id="SFLDG01082">
    <property type="entry name" value="B12-binding_domain_containing"/>
    <property type="match status" value="1"/>
</dbReference>
<dbReference type="PANTHER" id="PTHR43409">
    <property type="entry name" value="ANAEROBIC MAGNESIUM-PROTOPORPHYRIN IX MONOMETHYL ESTER CYCLASE-RELATED"/>
    <property type="match status" value="1"/>
</dbReference>
<reference evidence="8 9" key="1">
    <citation type="submission" date="2018-10" db="EMBL/GenBank/DDBJ databases">
        <title>Co-occurring genomic capacity for anaerobic methane metabolism and dissimilatory sulfite reduction discovered in the Korarchaeota.</title>
        <authorList>
            <person name="Mckay L.J."/>
            <person name="Dlakic M."/>
            <person name="Fields M.W."/>
            <person name="Delmont T.O."/>
            <person name="Eren A.M."/>
            <person name="Jay Z.J."/>
            <person name="Klingelsmith K.B."/>
            <person name="Rusch D.B."/>
            <person name="Inskeep W.P."/>
        </authorList>
    </citation>
    <scope>NUCLEOTIDE SEQUENCE [LARGE SCALE GENOMIC DNA]</scope>
    <source>
        <strain evidence="8 9">WS</strain>
    </source>
</reference>
<feature type="domain" description="4Fe-4S ferredoxin-type" evidence="6">
    <location>
        <begin position="189"/>
        <end position="219"/>
    </location>
</feature>
<dbReference type="EMBL" id="RCOR01000030">
    <property type="protein sequence ID" value="RSN68423.1"/>
    <property type="molecule type" value="Genomic_DNA"/>
</dbReference>
<dbReference type="InterPro" id="IPR006638">
    <property type="entry name" value="Elp3/MiaA/NifB-like_rSAM"/>
</dbReference>
<evidence type="ECO:0000256" key="1">
    <source>
        <dbReference type="ARBA" id="ARBA00001966"/>
    </source>
</evidence>
<dbReference type="Proteomes" id="UP000278149">
    <property type="component" value="Unassembled WGS sequence"/>
</dbReference>
<dbReference type="Gene3D" id="3.40.50.280">
    <property type="entry name" value="Cobalamin-binding domain"/>
    <property type="match status" value="1"/>
</dbReference>
<keyword evidence="3" id="KW-0479">Metal-binding</keyword>
<evidence type="ECO:0000256" key="4">
    <source>
        <dbReference type="ARBA" id="ARBA00023004"/>
    </source>
</evidence>
<dbReference type="GO" id="GO:0003824">
    <property type="term" value="F:catalytic activity"/>
    <property type="evidence" value="ECO:0007669"/>
    <property type="project" value="InterPro"/>
</dbReference>
<dbReference type="PROSITE" id="PS51918">
    <property type="entry name" value="RADICAL_SAM"/>
    <property type="match status" value="1"/>
</dbReference>
<dbReference type="PANTHER" id="PTHR43409:SF17">
    <property type="entry name" value="METHYLTHIOTRANSFERASE MJ0865-RELATED"/>
    <property type="match status" value="1"/>
</dbReference>
<dbReference type="SMART" id="SM00729">
    <property type="entry name" value="Elp3"/>
    <property type="match status" value="1"/>
</dbReference>
<evidence type="ECO:0000256" key="2">
    <source>
        <dbReference type="ARBA" id="ARBA00022691"/>
    </source>
</evidence>
<protein>
    <submittedName>
        <fullName evidence="8">Radical SAM protein</fullName>
    </submittedName>
</protein>
<dbReference type="GO" id="GO:0051536">
    <property type="term" value="F:iron-sulfur cluster binding"/>
    <property type="evidence" value="ECO:0007669"/>
    <property type="project" value="UniProtKB-KW"/>
</dbReference>
<organism evidence="8 9">
    <name type="scientific">Candidatus Korarchaeum cryptofilum</name>
    <dbReference type="NCBI Taxonomy" id="498846"/>
    <lineage>
        <taxon>Archaea</taxon>
        <taxon>Thermoproteota</taxon>
        <taxon>Candidatus Korarchaeia</taxon>
        <taxon>Candidatus Korarchaeales</taxon>
        <taxon>Candidatus Korarchaeaceae</taxon>
        <taxon>Candidatus Korarchaeum</taxon>
    </lineage>
</organism>
<keyword evidence="2" id="KW-0949">S-adenosyl-L-methionine</keyword>
<evidence type="ECO:0000313" key="9">
    <source>
        <dbReference type="Proteomes" id="UP000278149"/>
    </source>
</evidence>
<dbReference type="CDD" id="cd01335">
    <property type="entry name" value="Radical_SAM"/>
    <property type="match status" value="1"/>
</dbReference>
<dbReference type="InterPro" id="IPR017896">
    <property type="entry name" value="4Fe4S_Fe-S-bd"/>
</dbReference>
<dbReference type="SUPFAM" id="SSF102114">
    <property type="entry name" value="Radical SAM enzymes"/>
    <property type="match status" value="1"/>
</dbReference>